<evidence type="ECO:0000256" key="4">
    <source>
        <dbReference type="ARBA" id="ARBA00022801"/>
    </source>
</evidence>
<dbReference type="GO" id="GO:0046872">
    <property type="term" value="F:metal ion binding"/>
    <property type="evidence" value="ECO:0007669"/>
    <property type="project" value="UniProtKB-KW"/>
</dbReference>
<dbReference type="InterPro" id="IPR036866">
    <property type="entry name" value="RibonucZ/Hydroxyglut_hydro"/>
</dbReference>
<comment type="cofactor">
    <cofactor evidence="1">
        <name>Zn(2+)</name>
        <dbReference type="ChEBI" id="CHEBI:29105"/>
    </cofactor>
</comment>
<proteinExistence type="inferred from homology"/>
<reference evidence="6 7" key="1">
    <citation type="submission" date="2018-08" db="EMBL/GenBank/DDBJ databases">
        <authorList>
            <person name="Khan S.A."/>
            <person name="Jeon C.O."/>
            <person name="Chun B.H."/>
            <person name="Jeong S.E."/>
        </authorList>
    </citation>
    <scope>NUCLEOTIDE SEQUENCE [LARGE SCALE GENOMIC DNA]</scope>
    <source>
        <strain evidence="6 7">S-16</strain>
    </source>
</reference>
<dbReference type="AlphaFoldDB" id="A0A3N7JZ98"/>
<protein>
    <recommendedName>
        <fullName evidence="8">MBL fold metallo-hydrolase</fullName>
    </recommendedName>
</protein>
<dbReference type="GO" id="GO:0016787">
    <property type="term" value="F:hydrolase activity"/>
    <property type="evidence" value="ECO:0007669"/>
    <property type="project" value="UniProtKB-KW"/>
</dbReference>
<dbReference type="RefSeq" id="WP_124538784.1">
    <property type="nucleotide sequence ID" value="NZ_QUSW01000001.1"/>
</dbReference>
<evidence type="ECO:0000256" key="5">
    <source>
        <dbReference type="ARBA" id="ARBA00022833"/>
    </source>
</evidence>
<dbReference type="PANTHER" id="PTHR42978:SF7">
    <property type="entry name" value="METALLO-HYDROLASE RV2300C-RELATED"/>
    <property type="match status" value="1"/>
</dbReference>
<name>A0A3N7JZ98_9BURK</name>
<gene>
    <name evidence="6" type="ORF">DZC73_03445</name>
</gene>
<comment type="similarity">
    <text evidence="2">Belongs to the metallo-beta-lactamase superfamily.</text>
</comment>
<sequence length="347" mass="38213">MQALADFDGARDAASPLDRLREIRRRSAAFRERFLDEPVITGARSLDLLRVPYPSWYAFTGVYAQAVIKPLMVHLLTRMTVIRFVDFEGEARTLLFGASDHERGRATPFFQRLAQKTPSFLHGAMAPVYATVPQALTACGVSPTEVDYLSFDHLHTQDLRRWLGDDGLFPKARLLVHRQEWASARALLPLQSDWYCPGGTEGIDASRVTAFDGSVQFGHGIAFVHTPGHTGGNHSLVIRTPDGIRVSSENGVSADSWAPEHSRQNAIRRYAKATGAEVILNGNTQESSIDQYLSMVQEKCIAGPSTDHGFANCVPSSECTPHWLFPGAPASHLFGQWSCGSLHGTKR</sequence>
<keyword evidence="7" id="KW-1185">Reference proteome</keyword>
<evidence type="ECO:0000256" key="1">
    <source>
        <dbReference type="ARBA" id="ARBA00001947"/>
    </source>
</evidence>
<evidence type="ECO:0000256" key="2">
    <source>
        <dbReference type="ARBA" id="ARBA00007749"/>
    </source>
</evidence>
<dbReference type="InterPro" id="IPR051013">
    <property type="entry name" value="MBL_superfamily_lactonases"/>
</dbReference>
<keyword evidence="5" id="KW-0862">Zinc</keyword>
<dbReference type="OrthoDB" id="5443440at2"/>
<keyword evidence="3" id="KW-0479">Metal-binding</keyword>
<dbReference type="SUPFAM" id="SSF56281">
    <property type="entry name" value="Metallo-hydrolase/oxidoreductase"/>
    <property type="match status" value="1"/>
</dbReference>
<comment type="caution">
    <text evidence="6">The sequence shown here is derived from an EMBL/GenBank/DDBJ whole genome shotgun (WGS) entry which is preliminary data.</text>
</comment>
<accession>A0A3N7JZ98</accession>
<dbReference type="Proteomes" id="UP000267464">
    <property type="component" value="Unassembled WGS sequence"/>
</dbReference>
<evidence type="ECO:0000313" key="7">
    <source>
        <dbReference type="Proteomes" id="UP000267464"/>
    </source>
</evidence>
<evidence type="ECO:0008006" key="8">
    <source>
        <dbReference type="Google" id="ProtNLM"/>
    </source>
</evidence>
<dbReference type="EMBL" id="QUSW01000001">
    <property type="protein sequence ID" value="RQP26109.1"/>
    <property type="molecule type" value="Genomic_DNA"/>
</dbReference>
<evidence type="ECO:0000256" key="3">
    <source>
        <dbReference type="ARBA" id="ARBA00022723"/>
    </source>
</evidence>
<keyword evidence="4" id="KW-0378">Hydrolase</keyword>
<evidence type="ECO:0000313" key="6">
    <source>
        <dbReference type="EMBL" id="RQP26109.1"/>
    </source>
</evidence>
<dbReference type="PANTHER" id="PTHR42978">
    <property type="entry name" value="QUORUM-QUENCHING LACTONASE YTNP-RELATED-RELATED"/>
    <property type="match status" value="1"/>
</dbReference>
<reference evidence="6 7" key="2">
    <citation type="submission" date="2018-12" db="EMBL/GenBank/DDBJ databases">
        <title>Rhizobacter gummiphilus sp. nov., a rubber-degrading bacterium isolated from the soil of a botanical garden in Japan.</title>
        <authorList>
            <person name="Shunsuke S.S."/>
        </authorList>
    </citation>
    <scope>NUCLEOTIDE SEQUENCE [LARGE SCALE GENOMIC DNA]</scope>
    <source>
        <strain evidence="6 7">S-16</strain>
    </source>
</reference>
<organism evidence="6 7">
    <name type="scientific">Piscinibacter terrae</name>
    <dbReference type="NCBI Taxonomy" id="2496871"/>
    <lineage>
        <taxon>Bacteria</taxon>
        <taxon>Pseudomonadati</taxon>
        <taxon>Pseudomonadota</taxon>
        <taxon>Betaproteobacteria</taxon>
        <taxon>Burkholderiales</taxon>
        <taxon>Sphaerotilaceae</taxon>
        <taxon>Piscinibacter</taxon>
    </lineage>
</organism>
<dbReference type="Gene3D" id="3.60.15.10">
    <property type="entry name" value="Ribonuclease Z/Hydroxyacylglutathione hydrolase-like"/>
    <property type="match status" value="1"/>
</dbReference>